<feature type="region of interest" description="Disordered" evidence="2">
    <location>
        <begin position="186"/>
        <end position="238"/>
    </location>
</feature>
<dbReference type="InterPro" id="IPR002755">
    <property type="entry name" value="DNA_primase_S"/>
</dbReference>
<proteinExistence type="inferred from homology"/>
<accession>T0Z9D3</accession>
<gene>
    <name evidence="3" type="ORF">B1B_19691</name>
</gene>
<evidence type="ECO:0000256" key="2">
    <source>
        <dbReference type="SAM" id="MobiDB-lite"/>
    </source>
</evidence>
<name>T0Z9D3_9ZZZZ</name>
<protein>
    <submittedName>
        <fullName evidence="3">DNA primase small subunit</fullName>
    </submittedName>
</protein>
<comment type="similarity">
    <text evidence="1">Belongs to the eukaryotic-type primase small subunit family.</text>
</comment>
<dbReference type="AlphaFoldDB" id="T0Z9D3"/>
<dbReference type="GO" id="GO:0003899">
    <property type="term" value="F:DNA-directed RNA polymerase activity"/>
    <property type="evidence" value="ECO:0007669"/>
    <property type="project" value="InterPro"/>
</dbReference>
<comment type="caution">
    <text evidence="3">The sequence shown here is derived from an EMBL/GenBank/DDBJ whole genome shotgun (WGS) entry which is preliminary data.</text>
</comment>
<evidence type="ECO:0000256" key="1">
    <source>
        <dbReference type="ARBA" id="ARBA00009762"/>
    </source>
</evidence>
<evidence type="ECO:0000313" key="3">
    <source>
        <dbReference type="EMBL" id="EQD25764.1"/>
    </source>
</evidence>
<dbReference type="GO" id="GO:0006269">
    <property type="term" value="P:DNA replication, synthesis of primer"/>
    <property type="evidence" value="ECO:0007669"/>
    <property type="project" value="InterPro"/>
</dbReference>
<reference evidence="3" key="2">
    <citation type="journal article" date="2014" name="ISME J.">
        <title>Microbial stratification in low pH oxic and suboxic macroscopic growths along an acid mine drainage.</title>
        <authorList>
            <person name="Mendez-Garcia C."/>
            <person name="Mesa V."/>
            <person name="Sprenger R.R."/>
            <person name="Richter M."/>
            <person name="Diez M.S."/>
            <person name="Solano J."/>
            <person name="Bargiela R."/>
            <person name="Golyshina O.V."/>
            <person name="Manteca A."/>
            <person name="Ramos J.L."/>
            <person name="Gallego J.R."/>
            <person name="Llorente I."/>
            <person name="Martins Dos Santos V.A."/>
            <person name="Jensen O.N."/>
            <person name="Pelaez A.I."/>
            <person name="Sanchez J."/>
            <person name="Ferrer M."/>
        </authorList>
    </citation>
    <scope>NUCLEOTIDE SEQUENCE</scope>
</reference>
<organism evidence="3">
    <name type="scientific">mine drainage metagenome</name>
    <dbReference type="NCBI Taxonomy" id="410659"/>
    <lineage>
        <taxon>unclassified sequences</taxon>
        <taxon>metagenomes</taxon>
        <taxon>ecological metagenomes</taxon>
    </lineage>
</organism>
<feature type="non-terminal residue" evidence="3">
    <location>
        <position position="268"/>
    </location>
</feature>
<dbReference type="Gene3D" id="3.90.920.10">
    <property type="entry name" value="DNA primase, PRIM domain"/>
    <property type="match status" value="1"/>
</dbReference>
<dbReference type="PANTHER" id="PTHR10536">
    <property type="entry name" value="DNA PRIMASE SMALL SUBUNIT"/>
    <property type="match status" value="1"/>
</dbReference>
<dbReference type="EMBL" id="AUZY01013235">
    <property type="protein sequence ID" value="EQD25764.1"/>
    <property type="molecule type" value="Genomic_DNA"/>
</dbReference>
<dbReference type="Pfam" id="PF01896">
    <property type="entry name" value="DNA_primase_S"/>
    <property type="match status" value="1"/>
</dbReference>
<reference evidence="3" key="1">
    <citation type="submission" date="2013-08" db="EMBL/GenBank/DDBJ databases">
        <authorList>
            <person name="Mendez C."/>
            <person name="Richter M."/>
            <person name="Ferrer M."/>
            <person name="Sanchez J."/>
        </authorList>
    </citation>
    <scope>NUCLEOTIDE SEQUENCE</scope>
</reference>
<sequence length="268" mass="30399">MGKTVPLSGASLAFCRSAFRRYYQERPPPPPPDLLRREIAFSPFETPGMFRHLAYAGEAEFHRAVLEAAPRHAYYSTAYYERPAHPIMKEKGWEGADVIFDLDADHLRDAEKLSYPDQLELVKVRFRLLLDEYLFDDFGLSPSDVQLVFSGGRGYHAHIRQPAFRELTSAARRELVDYLTGEGFEPLRDSLGQDPGPSRTLDGPGGRPPASAASGRRPRKTAGRLSRLTPPDFPGWQGRFTRSLFRLTEHWEPMEPEVLKAELLSKRS</sequence>
<dbReference type="SUPFAM" id="SSF56747">
    <property type="entry name" value="Prim-pol domain"/>
    <property type="match status" value="1"/>
</dbReference>